<reference evidence="2" key="1">
    <citation type="journal article" date="2021" name="Microb. Physiol.">
        <title>Proteogenomic Insights into the Physiology of Marine, Sulfate-Reducing, Filamentous Desulfonema limicola and Desulfonema magnum.</title>
        <authorList>
            <person name="Schnaars V."/>
            <person name="Wohlbrand L."/>
            <person name="Scheve S."/>
            <person name="Hinrichs C."/>
            <person name="Reinhardt R."/>
            <person name="Rabus R."/>
        </authorList>
    </citation>
    <scope>NUCLEOTIDE SEQUENCE</scope>
    <source>
        <strain evidence="2">4be13</strain>
    </source>
</reference>
<dbReference type="KEGG" id="dmm:dnm_068950"/>
<evidence type="ECO:0000256" key="1">
    <source>
        <dbReference type="SAM" id="MobiDB-lite"/>
    </source>
</evidence>
<dbReference type="EMBL" id="CP061800">
    <property type="protein sequence ID" value="QTA90833.1"/>
    <property type="molecule type" value="Genomic_DNA"/>
</dbReference>
<name>A0A975BSJ8_9BACT</name>
<gene>
    <name evidence="2" type="ORF">dnm_068950</name>
</gene>
<organism evidence="2 3">
    <name type="scientific">Desulfonema magnum</name>
    <dbReference type="NCBI Taxonomy" id="45655"/>
    <lineage>
        <taxon>Bacteria</taxon>
        <taxon>Pseudomonadati</taxon>
        <taxon>Thermodesulfobacteriota</taxon>
        <taxon>Desulfobacteria</taxon>
        <taxon>Desulfobacterales</taxon>
        <taxon>Desulfococcaceae</taxon>
        <taxon>Desulfonema</taxon>
    </lineage>
</organism>
<evidence type="ECO:0000313" key="3">
    <source>
        <dbReference type="Proteomes" id="UP000663722"/>
    </source>
</evidence>
<feature type="region of interest" description="Disordered" evidence="1">
    <location>
        <begin position="1"/>
        <end position="27"/>
    </location>
</feature>
<proteinExistence type="predicted"/>
<protein>
    <submittedName>
        <fullName evidence="2">Uncharacterized protein</fullName>
    </submittedName>
</protein>
<sequence>MYRTKKISAGETRLFPTGETASSGEKSRVSLPPVFFVLCTALSQ</sequence>
<accession>A0A975BSJ8</accession>
<keyword evidence="3" id="KW-1185">Reference proteome</keyword>
<dbReference type="Proteomes" id="UP000663722">
    <property type="component" value="Chromosome"/>
</dbReference>
<dbReference type="AlphaFoldDB" id="A0A975BSJ8"/>
<evidence type="ECO:0000313" key="2">
    <source>
        <dbReference type="EMBL" id="QTA90833.1"/>
    </source>
</evidence>